<organism evidence="2 3">
    <name type="scientific">Vitis vinifera</name>
    <name type="common">Grape</name>
    <dbReference type="NCBI Taxonomy" id="29760"/>
    <lineage>
        <taxon>Eukaryota</taxon>
        <taxon>Viridiplantae</taxon>
        <taxon>Streptophyta</taxon>
        <taxon>Embryophyta</taxon>
        <taxon>Tracheophyta</taxon>
        <taxon>Spermatophyta</taxon>
        <taxon>Magnoliopsida</taxon>
        <taxon>eudicotyledons</taxon>
        <taxon>Gunneridae</taxon>
        <taxon>Pentapetalae</taxon>
        <taxon>rosids</taxon>
        <taxon>Vitales</taxon>
        <taxon>Vitaceae</taxon>
        <taxon>Viteae</taxon>
        <taxon>Vitis</taxon>
    </lineage>
</organism>
<dbReference type="Pfam" id="PF14223">
    <property type="entry name" value="Retrotran_gag_2"/>
    <property type="match status" value="1"/>
</dbReference>
<feature type="region of interest" description="Disordered" evidence="1">
    <location>
        <begin position="1"/>
        <end position="35"/>
    </location>
</feature>
<dbReference type="EMBL" id="QGNW01000556">
    <property type="protein sequence ID" value="RVW67974.1"/>
    <property type="molecule type" value="Genomic_DNA"/>
</dbReference>
<evidence type="ECO:0000313" key="3">
    <source>
        <dbReference type="Proteomes" id="UP000288805"/>
    </source>
</evidence>
<dbReference type="AlphaFoldDB" id="A0A438G726"/>
<feature type="compositionally biased region" description="Low complexity" evidence="1">
    <location>
        <begin position="1"/>
        <end position="13"/>
    </location>
</feature>
<reference evidence="2 3" key="1">
    <citation type="journal article" date="2018" name="PLoS Genet.">
        <title>Population sequencing reveals clonal diversity and ancestral inbreeding in the grapevine cultivar Chardonnay.</title>
        <authorList>
            <person name="Roach M.J."/>
            <person name="Johnson D.L."/>
            <person name="Bohlmann J."/>
            <person name="van Vuuren H.J."/>
            <person name="Jones S.J."/>
            <person name="Pretorius I.S."/>
            <person name="Schmidt S.A."/>
            <person name="Borneman A.R."/>
        </authorList>
    </citation>
    <scope>NUCLEOTIDE SEQUENCE [LARGE SCALE GENOMIC DNA]</scope>
    <source>
        <strain evidence="3">cv. Chardonnay</strain>
        <tissue evidence="2">Leaf</tissue>
    </source>
</reference>
<evidence type="ECO:0000313" key="2">
    <source>
        <dbReference type="EMBL" id="RVW67974.1"/>
    </source>
</evidence>
<proteinExistence type="predicted"/>
<gene>
    <name evidence="2" type="ORF">CK203_061866</name>
</gene>
<accession>A0A438G726</accession>
<comment type="caution">
    <text evidence="2">The sequence shown here is derived from an EMBL/GenBank/DDBJ whole genome shotgun (WGS) entry which is preliminary data.</text>
</comment>
<dbReference type="PANTHER" id="PTHR37610">
    <property type="entry name" value="CCHC-TYPE DOMAIN-CONTAINING PROTEIN"/>
    <property type="match status" value="1"/>
</dbReference>
<name>A0A438G726_VITVI</name>
<sequence>MTTNSQQSVSEVNSSKDEDGYLTGEIVQPKSDDPRFRTWKTENNMVKSWLINSMTNEIRENFLLYKTTKKVWDAVKETYSTKENTVEQVAIKSVLHDLRQGDLTVTNYYNILGHH</sequence>
<evidence type="ECO:0008006" key="4">
    <source>
        <dbReference type="Google" id="ProtNLM"/>
    </source>
</evidence>
<evidence type="ECO:0000256" key="1">
    <source>
        <dbReference type="SAM" id="MobiDB-lite"/>
    </source>
</evidence>
<dbReference type="Proteomes" id="UP000288805">
    <property type="component" value="Unassembled WGS sequence"/>
</dbReference>
<dbReference type="PANTHER" id="PTHR37610:SF47">
    <property type="entry name" value="RETROTRANSPOSON COPIA-LIKE N-TERMINAL DOMAIN-CONTAINING PROTEIN"/>
    <property type="match status" value="1"/>
</dbReference>
<protein>
    <recommendedName>
        <fullName evidence="4">Retrotransposon gag domain-containing protein</fullName>
    </recommendedName>
</protein>